<proteinExistence type="predicted"/>
<dbReference type="AlphaFoldDB" id="A0A833QWX1"/>
<sequence length="303" mass="34123">MEDLEATPRRVIDSNSRNLHTSSPSPSPSPFRLWRPAAQRNVRNQWSKLLSAKDRWLSASSDGKLHATSVVNAFLSQRFVLKRDLGVLKDMPDISEKAYKKLAYQQELGRSALLSSYKEMVLAVSQMVRASKSMRCFLKGSTGSPIVQFCNRPEVINDSGDGGGIPVFLSFSVFDFEELAQELIAMFVLELALKRFLMVELTSMQLEKEIEENGTPTCVKELFEGELNELRCSGFLSDESCEILNPKINNLVGLSTHSHLLSHEATETVLQVYLTSWLANVNLNMSRIDEIFLVVEETMQVRL</sequence>
<dbReference type="EMBL" id="SWLB01000018">
    <property type="protein sequence ID" value="KAF3326271.1"/>
    <property type="molecule type" value="Genomic_DNA"/>
</dbReference>
<protein>
    <submittedName>
        <fullName evidence="2">Uncharacterized protein</fullName>
    </submittedName>
</protein>
<evidence type="ECO:0000313" key="3">
    <source>
        <dbReference type="Proteomes" id="UP000623129"/>
    </source>
</evidence>
<dbReference type="OrthoDB" id="1913984at2759"/>
<keyword evidence="3" id="KW-1185">Reference proteome</keyword>
<gene>
    <name evidence="2" type="ORF">FCM35_KLT07901</name>
</gene>
<feature type="compositionally biased region" description="Basic and acidic residues" evidence="1">
    <location>
        <begin position="1"/>
        <end position="12"/>
    </location>
</feature>
<dbReference type="PANTHER" id="PTHR15827:SF2">
    <property type="entry name" value="CYCLIN-DEPENDENT KINASE 2-INTERACTING PROTEIN"/>
    <property type="match status" value="1"/>
</dbReference>
<dbReference type="Proteomes" id="UP000623129">
    <property type="component" value="Unassembled WGS sequence"/>
</dbReference>
<organism evidence="2 3">
    <name type="scientific">Carex littledalei</name>
    <dbReference type="NCBI Taxonomy" id="544730"/>
    <lineage>
        <taxon>Eukaryota</taxon>
        <taxon>Viridiplantae</taxon>
        <taxon>Streptophyta</taxon>
        <taxon>Embryophyta</taxon>
        <taxon>Tracheophyta</taxon>
        <taxon>Spermatophyta</taxon>
        <taxon>Magnoliopsida</taxon>
        <taxon>Liliopsida</taxon>
        <taxon>Poales</taxon>
        <taxon>Cyperaceae</taxon>
        <taxon>Cyperoideae</taxon>
        <taxon>Cariceae</taxon>
        <taxon>Carex</taxon>
        <taxon>Carex subgen. Euthyceras</taxon>
    </lineage>
</organism>
<comment type="caution">
    <text evidence="2">The sequence shown here is derived from an EMBL/GenBank/DDBJ whole genome shotgun (WGS) entry which is preliminary data.</text>
</comment>
<feature type="region of interest" description="Disordered" evidence="1">
    <location>
        <begin position="1"/>
        <end position="33"/>
    </location>
</feature>
<dbReference type="PANTHER" id="PTHR15827">
    <property type="entry name" value="CYCLIN-DEPENDENT KINASE 2-INTERACTING PROTEIN"/>
    <property type="match status" value="1"/>
</dbReference>
<evidence type="ECO:0000256" key="1">
    <source>
        <dbReference type="SAM" id="MobiDB-lite"/>
    </source>
</evidence>
<accession>A0A833QWX1</accession>
<evidence type="ECO:0000313" key="2">
    <source>
        <dbReference type="EMBL" id="KAF3326271.1"/>
    </source>
</evidence>
<reference evidence="2" key="1">
    <citation type="submission" date="2020-01" db="EMBL/GenBank/DDBJ databases">
        <title>Genome sequence of Kobresia littledalei, the first chromosome-level genome in the family Cyperaceae.</title>
        <authorList>
            <person name="Qu G."/>
        </authorList>
    </citation>
    <scope>NUCLEOTIDE SEQUENCE</scope>
    <source>
        <strain evidence="2">C.B.Clarke</strain>
        <tissue evidence="2">Leaf</tissue>
    </source>
</reference>
<name>A0A833QWX1_9POAL</name>